<dbReference type="InterPro" id="IPR007325">
    <property type="entry name" value="KFase/CYL"/>
</dbReference>
<dbReference type="GO" id="GO:0019441">
    <property type="term" value="P:L-tryptophan catabolic process to kynurenine"/>
    <property type="evidence" value="ECO:0007669"/>
    <property type="project" value="InterPro"/>
</dbReference>
<accession>A0A8J6PSG1</accession>
<dbReference type="EMBL" id="JACVXD010000002">
    <property type="protein sequence ID" value="MBD0823684.1"/>
    <property type="molecule type" value="Genomic_DNA"/>
</dbReference>
<reference evidence="1 2" key="1">
    <citation type="journal article" date="2018" name="J. Microbiol.">
        <title>Aestuariibaculum marinum sp. nov., a marine bacterium isolated from seawater in South Korea.</title>
        <authorList>
            <person name="Choi J."/>
            <person name="Lee D."/>
            <person name="Jang J.H."/>
            <person name="Cha S."/>
            <person name="Seo T."/>
        </authorList>
    </citation>
    <scope>NUCLEOTIDE SEQUENCE [LARGE SCALE GENOMIC DNA]</scope>
    <source>
        <strain evidence="1 2">IP7</strain>
    </source>
</reference>
<gene>
    <name evidence="1" type="ORF">ICJ85_06590</name>
</gene>
<dbReference type="Pfam" id="PF04199">
    <property type="entry name" value="Cyclase"/>
    <property type="match status" value="1"/>
</dbReference>
<dbReference type="AlphaFoldDB" id="A0A8J6PSG1"/>
<dbReference type="SUPFAM" id="SSF102198">
    <property type="entry name" value="Putative cyclase"/>
    <property type="match status" value="1"/>
</dbReference>
<organism evidence="1 2">
    <name type="scientific">Aestuariibaculum marinum</name>
    <dbReference type="NCBI Taxonomy" id="2683592"/>
    <lineage>
        <taxon>Bacteria</taxon>
        <taxon>Pseudomonadati</taxon>
        <taxon>Bacteroidota</taxon>
        <taxon>Flavobacteriia</taxon>
        <taxon>Flavobacteriales</taxon>
        <taxon>Flavobacteriaceae</taxon>
    </lineage>
</organism>
<dbReference type="RefSeq" id="WP_188222974.1">
    <property type="nucleotide sequence ID" value="NZ_JACVXD010000002.1"/>
</dbReference>
<dbReference type="InterPro" id="IPR037175">
    <property type="entry name" value="KFase_sf"/>
</dbReference>
<protein>
    <submittedName>
        <fullName evidence="1">Cyclase family protein</fullName>
    </submittedName>
</protein>
<evidence type="ECO:0000313" key="2">
    <source>
        <dbReference type="Proteomes" id="UP000621516"/>
    </source>
</evidence>
<name>A0A8J6PSG1_9FLAO</name>
<evidence type="ECO:0000313" key="1">
    <source>
        <dbReference type="EMBL" id="MBD0823684.1"/>
    </source>
</evidence>
<proteinExistence type="predicted"/>
<dbReference type="Gene3D" id="3.50.30.50">
    <property type="entry name" value="Putative cyclase"/>
    <property type="match status" value="1"/>
</dbReference>
<sequence>MLATIQYNSRKLQIDLTKPLDISIAIQSGEANVNAWYIGNPEIEPVVIEEEDWVGSVVKGSAVNFNTIVFNPHAHGTHTECAGHITETVHSINKNLKQFFFLAEVISVAPEKLGDDFVISKKQIQFALGNKKRDAVIIRTMPNLKDKLTKRYSKTNPTYLLEEAAVYLREKGIKHLLIDLPSVDKERDEGKLLAHNAFWNTKGKLRLDATITEFIYVPNKVKDGEYMLNLQIASFENDAAPSKPVLYKIIE</sequence>
<dbReference type="Proteomes" id="UP000621516">
    <property type="component" value="Unassembled WGS sequence"/>
</dbReference>
<dbReference type="GO" id="GO:0004061">
    <property type="term" value="F:arylformamidase activity"/>
    <property type="evidence" value="ECO:0007669"/>
    <property type="project" value="InterPro"/>
</dbReference>
<keyword evidence="2" id="KW-1185">Reference proteome</keyword>
<comment type="caution">
    <text evidence="1">The sequence shown here is derived from an EMBL/GenBank/DDBJ whole genome shotgun (WGS) entry which is preliminary data.</text>
</comment>